<dbReference type="InterPro" id="IPR019887">
    <property type="entry name" value="Tscrpt_reg_AsnC/Lrp_C"/>
</dbReference>
<dbReference type="Gene3D" id="1.10.10.10">
    <property type="entry name" value="Winged helix-like DNA-binding domain superfamily/Winged helix DNA-binding domain"/>
    <property type="match status" value="1"/>
</dbReference>
<dbReference type="InterPro" id="IPR011991">
    <property type="entry name" value="ArsR-like_HTH"/>
</dbReference>
<dbReference type="PANTHER" id="PTHR30154">
    <property type="entry name" value="LEUCINE-RESPONSIVE REGULATORY PROTEIN"/>
    <property type="match status" value="1"/>
</dbReference>
<dbReference type="PROSITE" id="PS50943">
    <property type="entry name" value="HTH_CROC1"/>
    <property type="match status" value="1"/>
</dbReference>
<dbReference type="PROSITE" id="PS50956">
    <property type="entry name" value="HTH_ASNC_2"/>
    <property type="match status" value="1"/>
</dbReference>
<reference evidence="6 7" key="1">
    <citation type="submission" date="2023-07" db="EMBL/GenBank/DDBJ databases">
        <title>Sorghum-associated microbial communities from plants grown in Nebraska, USA.</title>
        <authorList>
            <person name="Schachtman D."/>
        </authorList>
    </citation>
    <scope>NUCLEOTIDE SEQUENCE [LARGE SCALE GENOMIC DNA]</scope>
    <source>
        <strain evidence="6 7">DS1314</strain>
    </source>
</reference>
<dbReference type="SUPFAM" id="SSF54909">
    <property type="entry name" value="Dimeric alpha+beta barrel"/>
    <property type="match status" value="1"/>
</dbReference>
<dbReference type="PANTHER" id="PTHR30154:SF53">
    <property type="entry name" value="HTH-TYPE TRANSCRIPTIONAL REGULATOR LRPC"/>
    <property type="match status" value="1"/>
</dbReference>
<dbReference type="InterPro" id="IPR019888">
    <property type="entry name" value="Tscrpt_reg_AsnC-like"/>
</dbReference>
<protein>
    <submittedName>
        <fullName evidence="6">Lrp/AsnC family leucine-responsive transcriptional regulator</fullName>
    </submittedName>
</protein>
<dbReference type="InterPro" id="IPR011008">
    <property type="entry name" value="Dimeric_a/b-barrel"/>
</dbReference>
<keyword evidence="1" id="KW-0805">Transcription regulation</keyword>
<evidence type="ECO:0000259" key="4">
    <source>
        <dbReference type="PROSITE" id="PS50943"/>
    </source>
</evidence>
<dbReference type="InterPro" id="IPR036390">
    <property type="entry name" value="WH_DNA-bd_sf"/>
</dbReference>
<dbReference type="Gene3D" id="3.30.70.920">
    <property type="match status" value="1"/>
</dbReference>
<gene>
    <name evidence="6" type="ORF">J2T19_004729</name>
</gene>
<dbReference type="Proteomes" id="UP001233836">
    <property type="component" value="Unassembled WGS sequence"/>
</dbReference>
<evidence type="ECO:0000313" key="6">
    <source>
        <dbReference type="EMBL" id="MDQ0173236.1"/>
    </source>
</evidence>
<dbReference type="InterPro" id="IPR019885">
    <property type="entry name" value="Tscrpt_reg_HTH_AsnC-type_CS"/>
</dbReference>
<accession>A0ABT9WJ53</accession>
<dbReference type="PRINTS" id="PR00033">
    <property type="entry name" value="HTHASNC"/>
</dbReference>
<sequence length="152" mass="17478">MNLDRTDYHILRKLREDARLSMRELARQVNLSPSSVSERVRRLEDEGVIKGYQVHIDRAKLGCTVRCMIEVTLRNGEHERFANYIRQLPWTEFAYRVAGKACFMVMLCTPSMAEVEACITELTPYAVTVTHVVFSEVQLSDLILKTEQLSLG</sequence>
<dbReference type="SUPFAM" id="SSF46785">
    <property type="entry name" value="Winged helix' DNA-binding domain"/>
    <property type="match status" value="1"/>
</dbReference>
<evidence type="ECO:0000259" key="5">
    <source>
        <dbReference type="PROSITE" id="PS50956"/>
    </source>
</evidence>
<dbReference type="PROSITE" id="PS00519">
    <property type="entry name" value="HTH_ASNC_1"/>
    <property type="match status" value="1"/>
</dbReference>
<evidence type="ECO:0000313" key="7">
    <source>
        <dbReference type="Proteomes" id="UP001233836"/>
    </source>
</evidence>
<dbReference type="Pfam" id="PF13412">
    <property type="entry name" value="HTH_24"/>
    <property type="match status" value="1"/>
</dbReference>
<keyword evidence="2" id="KW-0238">DNA-binding</keyword>
<evidence type="ECO:0000256" key="2">
    <source>
        <dbReference type="ARBA" id="ARBA00023125"/>
    </source>
</evidence>
<keyword evidence="7" id="KW-1185">Reference proteome</keyword>
<feature type="domain" description="HTH cro/C1-type" evidence="4">
    <location>
        <begin position="11"/>
        <end position="37"/>
    </location>
</feature>
<dbReference type="EMBL" id="JAUSTI010000017">
    <property type="protein sequence ID" value="MDQ0173236.1"/>
    <property type="molecule type" value="Genomic_DNA"/>
</dbReference>
<dbReference type="CDD" id="cd00090">
    <property type="entry name" value="HTH_ARSR"/>
    <property type="match status" value="1"/>
</dbReference>
<proteinExistence type="predicted"/>
<dbReference type="Pfam" id="PF01037">
    <property type="entry name" value="AsnC_trans_reg"/>
    <property type="match status" value="1"/>
</dbReference>
<name>A0ABT9WJ53_9BACL</name>
<feature type="domain" description="HTH asnC-type" evidence="5">
    <location>
        <begin position="3"/>
        <end position="64"/>
    </location>
</feature>
<evidence type="ECO:0000256" key="3">
    <source>
        <dbReference type="ARBA" id="ARBA00023163"/>
    </source>
</evidence>
<dbReference type="InterPro" id="IPR001387">
    <property type="entry name" value="Cro/C1-type_HTH"/>
</dbReference>
<dbReference type="InterPro" id="IPR000485">
    <property type="entry name" value="AsnC-type_HTH_dom"/>
</dbReference>
<dbReference type="InterPro" id="IPR036388">
    <property type="entry name" value="WH-like_DNA-bd_sf"/>
</dbReference>
<dbReference type="RefSeq" id="WP_307220079.1">
    <property type="nucleotide sequence ID" value="NZ_JAUSTI010000017.1"/>
</dbReference>
<evidence type="ECO:0000256" key="1">
    <source>
        <dbReference type="ARBA" id="ARBA00023015"/>
    </source>
</evidence>
<keyword evidence="3" id="KW-0804">Transcription</keyword>
<comment type="caution">
    <text evidence="6">The sequence shown here is derived from an EMBL/GenBank/DDBJ whole genome shotgun (WGS) entry which is preliminary data.</text>
</comment>
<organism evidence="6 7">
    <name type="scientific">Paenibacillus tundrae</name>
    <dbReference type="NCBI Taxonomy" id="528187"/>
    <lineage>
        <taxon>Bacteria</taxon>
        <taxon>Bacillati</taxon>
        <taxon>Bacillota</taxon>
        <taxon>Bacilli</taxon>
        <taxon>Bacillales</taxon>
        <taxon>Paenibacillaceae</taxon>
        <taxon>Paenibacillus</taxon>
    </lineage>
</organism>
<dbReference type="SMART" id="SM00344">
    <property type="entry name" value="HTH_ASNC"/>
    <property type="match status" value="1"/>
</dbReference>